<proteinExistence type="inferred from homology"/>
<evidence type="ECO:0000313" key="3">
    <source>
        <dbReference type="EMBL" id="CCO07220.1"/>
    </source>
</evidence>
<reference evidence="3 4" key="1">
    <citation type="journal article" date="2013" name="Genome Announc.">
        <title>Genome Sequence of the Sulfate-Reducing Bacterium Desulfotomaculum hydrothermale Lam5(T).</title>
        <authorList>
            <person name="Amin O."/>
            <person name="Fardeau M.L."/>
            <person name="Valette O."/>
            <person name="Hirschler-Rea A."/>
            <person name="Barbe V."/>
            <person name="Medigue C."/>
            <person name="Vacherie B."/>
            <person name="Ollivier B."/>
            <person name="Bertin P.N."/>
            <person name="Dolla A."/>
        </authorList>
    </citation>
    <scope>NUCLEOTIDE SEQUENCE [LARGE SCALE GENOMIC DNA]</scope>
    <source>
        <strain evidence="4">Lam5 / DSM 18033</strain>
    </source>
</reference>
<sequence length="100" mass="11509">MLEQIKSEMSRNRIIVTVIGQDRVGIIARVATILADHQINILDISQTILQEFFAMVLIADMEKSSLELDSLKEKLNQLGKEMGVKIEAQHEDVFRYMHRI</sequence>
<dbReference type="HAMAP" id="MF_01054">
    <property type="entry name" value="UPF0237"/>
    <property type="match status" value="1"/>
</dbReference>
<dbReference type="Gene3D" id="3.30.70.260">
    <property type="match status" value="1"/>
</dbReference>
<feature type="domain" description="ACT" evidence="2">
    <location>
        <begin position="15"/>
        <end position="89"/>
    </location>
</feature>
<dbReference type="Proteomes" id="UP000009315">
    <property type="component" value="Unassembled WGS sequence"/>
</dbReference>
<dbReference type="InterPro" id="IPR045865">
    <property type="entry name" value="ACT-like_dom_sf"/>
</dbReference>
<accession>K8DXG9</accession>
<comment type="similarity">
    <text evidence="1">Belongs to the UPF0237 family.</text>
</comment>
<dbReference type="CDD" id="cd04872">
    <property type="entry name" value="ACT_1ZPV"/>
    <property type="match status" value="1"/>
</dbReference>
<dbReference type="eggNOG" id="COG3830">
    <property type="taxonomic scope" value="Bacteria"/>
</dbReference>
<dbReference type="NCBIfam" id="NF001220">
    <property type="entry name" value="PRK00194.1"/>
    <property type="match status" value="1"/>
</dbReference>
<dbReference type="OrthoDB" id="9803078at2"/>
<dbReference type="InterPro" id="IPR002912">
    <property type="entry name" value="ACT_dom"/>
</dbReference>
<dbReference type="AlphaFoldDB" id="K8DXG9"/>
<dbReference type="RefSeq" id="WP_008410029.1">
    <property type="nucleotide sequence ID" value="NZ_CAOS01000003.1"/>
</dbReference>
<name>K8DXG9_9FIRM</name>
<dbReference type="PROSITE" id="PS51671">
    <property type="entry name" value="ACT"/>
    <property type="match status" value="1"/>
</dbReference>
<evidence type="ECO:0000313" key="4">
    <source>
        <dbReference type="Proteomes" id="UP000009315"/>
    </source>
</evidence>
<evidence type="ECO:0000256" key="1">
    <source>
        <dbReference type="HAMAP-Rule" id="MF_01054"/>
    </source>
</evidence>
<evidence type="ECO:0000259" key="2">
    <source>
        <dbReference type="PROSITE" id="PS51671"/>
    </source>
</evidence>
<dbReference type="PANTHER" id="PTHR34875">
    <property type="entry name" value="UPF0237 PROTEIN MJ1558"/>
    <property type="match status" value="1"/>
</dbReference>
<dbReference type="Pfam" id="PF13740">
    <property type="entry name" value="ACT_6"/>
    <property type="match status" value="1"/>
</dbReference>
<organism evidence="3 4">
    <name type="scientific">Desulforamulus hydrothermalis Lam5 = DSM 18033</name>
    <dbReference type="NCBI Taxonomy" id="1121428"/>
    <lineage>
        <taxon>Bacteria</taxon>
        <taxon>Bacillati</taxon>
        <taxon>Bacillota</taxon>
        <taxon>Clostridia</taxon>
        <taxon>Eubacteriales</taxon>
        <taxon>Peptococcaceae</taxon>
        <taxon>Desulforamulus</taxon>
    </lineage>
</organism>
<dbReference type="InterPro" id="IPR050990">
    <property type="entry name" value="UPF0237/GcvR_regulator"/>
</dbReference>
<dbReference type="SUPFAM" id="SSF55021">
    <property type="entry name" value="ACT-like"/>
    <property type="match status" value="1"/>
</dbReference>
<keyword evidence="4" id="KW-1185">Reference proteome</keyword>
<dbReference type="PANTHER" id="PTHR34875:SF6">
    <property type="entry name" value="UPF0237 PROTEIN MJ1558"/>
    <property type="match status" value="1"/>
</dbReference>
<dbReference type="EMBL" id="CAOS01000003">
    <property type="protein sequence ID" value="CCO07220.1"/>
    <property type="molecule type" value="Genomic_DNA"/>
</dbReference>
<gene>
    <name evidence="3" type="ORF">DESHY_110164</name>
</gene>
<dbReference type="InterPro" id="IPR022986">
    <property type="entry name" value="UPF0237_ACT"/>
</dbReference>
<protein>
    <recommendedName>
        <fullName evidence="1">UPF0237 protein DESHY_110164</fullName>
    </recommendedName>
</protein>
<comment type="caution">
    <text evidence="3">The sequence shown here is derived from an EMBL/GenBank/DDBJ whole genome shotgun (WGS) entry which is preliminary data.</text>
</comment>
<dbReference type="STRING" id="1121428.DESHY_110164"/>